<comment type="caution">
    <text evidence="1">The sequence shown here is derived from an EMBL/GenBank/DDBJ whole genome shotgun (WGS) entry which is preliminary data.</text>
</comment>
<proteinExistence type="predicted"/>
<dbReference type="Proteomes" id="UP000176914">
    <property type="component" value="Unassembled WGS sequence"/>
</dbReference>
<sequence>MQVNIAAGLLHEQTHFGGPPIPEVVYDMLRSVRNPRERAVLYRQPLQAMERLDWVSRERSVTAEHVLKEIRGAETVAGVIVDLATSTCYPSRYVTP</sequence>
<accession>A0A1F6E9Q9</accession>
<gene>
    <name evidence="1" type="ORF">A3C20_01075</name>
</gene>
<protein>
    <submittedName>
        <fullName evidence="1">Uncharacterized protein</fullName>
    </submittedName>
</protein>
<dbReference type="EMBL" id="MFLL01000007">
    <property type="protein sequence ID" value="OGG69942.1"/>
    <property type="molecule type" value="Genomic_DNA"/>
</dbReference>
<reference evidence="1 2" key="1">
    <citation type="journal article" date="2016" name="Nat. Commun.">
        <title>Thousands of microbial genomes shed light on interconnected biogeochemical processes in an aquifer system.</title>
        <authorList>
            <person name="Anantharaman K."/>
            <person name="Brown C.T."/>
            <person name="Hug L.A."/>
            <person name="Sharon I."/>
            <person name="Castelle C.J."/>
            <person name="Probst A.J."/>
            <person name="Thomas B.C."/>
            <person name="Singh A."/>
            <person name="Wilkins M.J."/>
            <person name="Karaoz U."/>
            <person name="Brodie E.L."/>
            <person name="Williams K.H."/>
            <person name="Hubbard S.S."/>
            <person name="Banfield J.F."/>
        </authorList>
    </citation>
    <scope>NUCLEOTIDE SEQUENCE [LARGE SCALE GENOMIC DNA]</scope>
</reference>
<evidence type="ECO:0000313" key="2">
    <source>
        <dbReference type="Proteomes" id="UP000176914"/>
    </source>
</evidence>
<evidence type="ECO:0000313" key="1">
    <source>
        <dbReference type="EMBL" id="OGG69942.1"/>
    </source>
</evidence>
<dbReference type="AlphaFoldDB" id="A0A1F6E9Q9"/>
<organism evidence="1 2">
    <name type="scientific">Candidatus Kaiserbacteria bacterium RIFCSPHIGHO2_02_FULL_55_25</name>
    <dbReference type="NCBI Taxonomy" id="1798498"/>
    <lineage>
        <taxon>Bacteria</taxon>
        <taxon>Candidatus Kaiseribacteriota</taxon>
    </lineage>
</organism>
<name>A0A1F6E9Q9_9BACT</name>